<reference evidence="2" key="1">
    <citation type="submission" date="2020-05" db="EMBL/GenBank/DDBJ databases">
        <authorList>
            <person name="Chiriac C."/>
            <person name="Salcher M."/>
            <person name="Ghai R."/>
            <person name="Kavagutti S V."/>
        </authorList>
    </citation>
    <scope>NUCLEOTIDE SEQUENCE</scope>
</reference>
<accession>A0A6J5SWJ2</accession>
<proteinExistence type="predicted"/>
<organism evidence="2">
    <name type="scientific">uncultured Caudovirales phage</name>
    <dbReference type="NCBI Taxonomy" id="2100421"/>
    <lineage>
        <taxon>Viruses</taxon>
        <taxon>Duplodnaviria</taxon>
        <taxon>Heunggongvirae</taxon>
        <taxon>Uroviricota</taxon>
        <taxon>Caudoviricetes</taxon>
        <taxon>Peduoviridae</taxon>
        <taxon>Maltschvirus</taxon>
        <taxon>Maltschvirus maltsch</taxon>
    </lineage>
</organism>
<dbReference type="EMBL" id="LR797485">
    <property type="protein sequence ID" value="CAB4219735.1"/>
    <property type="molecule type" value="Genomic_DNA"/>
</dbReference>
<protein>
    <submittedName>
        <fullName evidence="2">Uncharacterized protein</fullName>
    </submittedName>
</protein>
<sequence length="109" mass="12070">MTFPHIVEFYPSTETVSTSTLGGINRTFASTGQRVAAFVQFRSDSYAIVNDTQDNNTLASIYINGSFSAKPYDRIKYNAAWYEVTGTVPGVGIRGVQYTRLNTSQNNKI</sequence>
<name>A0A6J5SWJ2_9CAUD</name>
<dbReference type="EMBL" id="LR796967">
    <property type="protein sequence ID" value="CAB4178467.1"/>
    <property type="molecule type" value="Genomic_DNA"/>
</dbReference>
<gene>
    <name evidence="1" type="ORF">UFOVP1021_32</name>
    <name evidence="2" type="ORF">UFOVP1622_53</name>
</gene>
<evidence type="ECO:0000313" key="1">
    <source>
        <dbReference type="EMBL" id="CAB4178467.1"/>
    </source>
</evidence>
<evidence type="ECO:0000313" key="2">
    <source>
        <dbReference type="EMBL" id="CAB4219735.1"/>
    </source>
</evidence>